<organism evidence="1 2">
    <name type="scientific">Caldanaerobacter subterraneus subsp. yonseiensis KB-1</name>
    <dbReference type="NCBI Taxonomy" id="1388761"/>
    <lineage>
        <taxon>Bacteria</taxon>
        <taxon>Bacillati</taxon>
        <taxon>Bacillota</taxon>
        <taxon>Clostridia</taxon>
        <taxon>Thermoanaerobacterales</taxon>
        <taxon>Thermoanaerobacteraceae</taxon>
        <taxon>Caldanaerobacter</taxon>
    </lineage>
</organism>
<dbReference type="RefSeq" id="WP_022588597.1">
    <property type="nucleotide sequence ID" value="NZ_AXDC01000036.1"/>
</dbReference>
<comment type="caution">
    <text evidence="1">The sequence shown here is derived from an EMBL/GenBank/DDBJ whole genome shotgun (WGS) entry which is preliminary data.</text>
</comment>
<dbReference type="AlphaFoldDB" id="U5CQL8"/>
<evidence type="ECO:0000313" key="2">
    <source>
        <dbReference type="Proteomes" id="UP000016856"/>
    </source>
</evidence>
<reference evidence="1 2" key="1">
    <citation type="journal article" date="2013" name="Genome Announc.">
        <title>Draft Genome Sequence of an Anaerobic and Extremophilic Bacterium, Caldanaerobacter yonseiensis, Isolated from a Geothermal Hot Stream.</title>
        <authorList>
            <person name="Lee S.J."/>
            <person name="Lee Y.J."/>
            <person name="Park G.S."/>
            <person name="Kim B.C."/>
            <person name="Lee S.J."/>
            <person name="Shin J.H."/>
            <person name="Lee D.W."/>
        </authorList>
    </citation>
    <scope>NUCLEOTIDE SEQUENCE [LARGE SCALE GENOMIC DNA]</scope>
    <source>
        <strain evidence="1 2">KB-1</strain>
    </source>
</reference>
<dbReference type="Proteomes" id="UP000016856">
    <property type="component" value="Unassembled WGS sequence"/>
</dbReference>
<dbReference type="EMBL" id="AXDC01000036">
    <property type="protein sequence ID" value="ERM91246.1"/>
    <property type="molecule type" value="Genomic_DNA"/>
</dbReference>
<sequence>MEKNIKLIELWGSEIWIEVSCHAFKRKRERDILLSLVFNDIKSAEEQLEEIKKGDTFVIIDSFANISIVGKVEHFDKIKIITVVNKGKSFIPKNLHDKIIVLD</sequence>
<proteinExistence type="predicted"/>
<gene>
    <name evidence="1" type="ORF">O163_11480</name>
</gene>
<accession>U5CQL8</accession>
<evidence type="ECO:0000313" key="1">
    <source>
        <dbReference type="EMBL" id="ERM91246.1"/>
    </source>
</evidence>
<dbReference type="PATRIC" id="fig|1388761.3.peg.2312"/>
<protein>
    <submittedName>
        <fullName evidence="1">Uncharacterized protein</fullName>
    </submittedName>
</protein>
<name>U5CQL8_CALSX</name>